<comment type="caution">
    <text evidence="2">The sequence shown here is derived from an EMBL/GenBank/DDBJ whole genome shotgun (WGS) entry which is preliminary data.</text>
</comment>
<organism evidence="2 3">
    <name type="scientific">Prorocentrum cordatum</name>
    <dbReference type="NCBI Taxonomy" id="2364126"/>
    <lineage>
        <taxon>Eukaryota</taxon>
        <taxon>Sar</taxon>
        <taxon>Alveolata</taxon>
        <taxon>Dinophyceae</taxon>
        <taxon>Prorocentrales</taxon>
        <taxon>Prorocentraceae</taxon>
        <taxon>Prorocentrum</taxon>
    </lineage>
</organism>
<feature type="compositionally biased region" description="Basic residues" evidence="1">
    <location>
        <begin position="155"/>
        <end position="164"/>
    </location>
</feature>
<feature type="region of interest" description="Disordered" evidence="1">
    <location>
        <begin position="1"/>
        <end position="101"/>
    </location>
</feature>
<feature type="compositionally biased region" description="Low complexity" evidence="1">
    <location>
        <begin position="70"/>
        <end position="81"/>
    </location>
</feature>
<dbReference type="EMBL" id="CAUYUJ010020807">
    <property type="protein sequence ID" value="CAK0900601.1"/>
    <property type="molecule type" value="Genomic_DNA"/>
</dbReference>
<evidence type="ECO:0000256" key="1">
    <source>
        <dbReference type="SAM" id="MobiDB-lite"/>
    </source>
</evidence>
<feature type="compositionally biased region" description="Basic residues" evidence="1">
    <location>
        <begin position="17"/>
        <end position="34"/>
    </location>
</feature>
<accession>A0ABN9XPS5</accession>
<reference evidence="2" key="1">
    <citation type="submission" date="2023-10" db="EMBL/GenBank/DDBJ databases">
        <authorList>
            <person name="Chen Y."/>
            <person name="Shah S."/>
            <person name="Dougan E. K."/>
            <person name="Thang M."/>
            <person name="Chan C."/>
        </authorList>
    </citation>
    <scope>NUCLEOTIDE SEQUENCE [LARGE SCALE GENOMIC DNA]</scope>
</reference>
<protein>
    <recommendedName>
        <fullName evidence="4">Beta-galactosidase</fullName>
    </recommendedName>
</protein>
<evidence type="ECO:0008006" key="4">
    <source>
        <dbReference type="Google" id="ProtNLM"/>
    </source>
</evidence>
<proteinExistence type="predicted"/>
<evidence type="ECO:0000313" key="3">
    <source>
        <dbReference type="Proteomes" id="UP001189429"/>
    </source>
</evidence>
<feature type="non-terminal residue" evidence="2">
    <location>
        <position position="1"/>
    </location>
</feature>
<evidence type="ECO:0000313" key="2">
    <source>
        <dbReference type="EMBL" id="CAK0900601.1"/>
    </source>
</evidence>
<feature type="compositionally biased region" description="Low complexity" evidence="1">
    <location>
        <begin position="90"/>
        <end position="101"/>
    </location>
</feature>
<feature type="non-terminal residue" evidence="2">
    <location>
        <position position="188"/>
    </location>
</feature>
<dbReference type="Proteomes" id="UP001189429">
    <property type="component" value="Unassembled WGS sequence"/>
</dbReference>
<keyword evidence="3" id="KW-1185">Reference proteome</keyword>
<feature type="region of interest" description="Disordered" evidence="1">
    <location>
        <begin position="128"/>
        <end position="188"/>
    </location>
</feature>
<feature type="compositionally biased region" description="Basic and acidic residues" evidence="1">
    <location>
        <begin position="128"/>
        <end position="141"/>
    </location>
</feature>
<name>A0ABN9XPS5_9DINO</name>
<gene>
    <name evidence="2" type="ORF">PCOR1329_LOCUS77836</name>
</gene>
<sequence>GGPRRHGRGGHREGRGGHLHHPVGRRGARARRAGPPRGAVPRDGEPPRPQAQQGHDRSVSGPPHLHAMPGRRLLLRPGGCQRQRRPRAAPPEGAAGGVRVPHGLFGHAWAQRKGTGHDFDYLPPARCLRLDFPGRDDEGPWRGDGPPGLDSPRGLRGRARRRHPQAGPQGHGRDDGAGQAGPQEREQG</sequence>